<keyword evidence="5" id="KW-0687">Ribonucleoprotein</keyword>
<reference evidence="10" key="1">
    <citation type="submission" date="2025-08" db="UniProtKB">
        <authorList>
            <consortium name="Ensembl"/>
        </authorList>
    </citation>
    <scope>IDENTIFICATION</scope>
</reference>
<dbReference type="Proteomes" id="UP000594220">
    <property type="component" value="Unplaced"/>
</dbReference>
<proteinExistence type="inferred from homology"/>
<organism evidence="10 11">
    <name type="scientific">Crocodylus porosus</name>
    <name type="common">Saltwater crocodile</name>
    <name type="synonym">Estuarine crocodile</name>
    <dbReference type="NCBI Taxonomy" id="8502"/>
    <lineage>
        <taxon>Eukaryota</taxon>
        <taxon>Metazoa</taxon>
        <taxon>Chordata</taxon>
        <taxon>Craniata</taxon>
        <taxon>Vertebrata</taxon>
        <taxon>Euteleostomi</taxon>
        <taxon>Archelosauria</taxon>
        <taxon>Archosauria</taxon>
        <taxon>Crocodylia</taxon>
        <taxon>Longirostres</taxon>
        <taxon>Crocodylidae</taxon>
        <taxon>Crocodylus</taxon>
    </lineage>
</organism>
<evidence type="ECO:0000256" key="8">
    <source>
        <dbReference type="ARBA" id="ARBA00084068"/>
    </source>
</evidence>
<keyword evidence="3" id="KW-0689">Ribosomal protein</keyword>
<evidence type="ECO:0000256" key="2">
    <source>
        <dbReference type="ARBA" id="ARBA00022946"/>
    </source>
</evidence>
<reference evidence="10" key="2">
    <citation type="submission" date="2025-09" db="UniProtKB">
        <authorList>
            <consortium name="Ensembl"/>
        </authorList>
    </citation>
    <scope>IDENTIFICATION</scope>
</reference>
<evidence type="ECO:0000256" key="4">
    <source>
        <dbReference type="ARBA" id="ARBA00023128"/>
    </source>
</evidence>
<evidence type="ECO:0000313" key="10">
    <source>
        <dbReference type="Ensembl" id="ENSCPRP00005025307.1"/>
    </source>
</evidence>
<comment type="subcellular location">
    <subcellularLocation>
        <location evidence="1">Mitochondrion</location>
    </subcellularLocation>
</comment>
<dbReference type="Pfam" id="PF00338">
    <property type="entry name" value="Ribosomal_S10"/>
    <property type="match status" value="1"/>
</dbReference>
<dbReference type="Gene3D" id="3.30.70.600">
    <property type="entry name" value="Ribosomal protein S10 domain"/>
    <property type="match status" value="1"/>
</dbReference>
<sequence length="271" mass="29724">MGAAAASGWASAARMRLPLGQRLAPLKGSGGAARLCSNQLRIAGVSIAVGSSLQGSSAPYRLVTSEVLCLGKAAFPKQVFTVSRSAAFRENPICAVGGTLLSCSRHYQSQPTHGIGRFRHLAPKIVKKRKERVQMKEINPGTDYEYGDLNIEIIGYDMCLVEGYARFVHKLCQNLSVRVIGSYALPTKTTEVMVVQEVGNKMYMDAVLTTHQRVVQVRSLSATFAPILLEIMQSNQPEGVRLSVKEYTESDFKIRLKTRTELEDLMSQLSN</sequence>
<keyword evidence="2" id="KW-0809">Transit peptide</keyword>
<keyword evidence="4" id="KW-0496">Mitochondrion</keyword>
<dbReference type="GO" id="GO:0005743">
    <property type="term" value="C:mitochondrial inner membrane"/>
    <property type="evidence" value="ECO:0007669"/>
    <property type="project" value="UniProtKB-ARBA"/>
</dbReference>
<evidence type="ECO:0000256" key="6">
    <source>
        <dbReference type="ARBA" id="ARBA00061445"/>
    </source>
</evidence>
<dbReference type="InterPro" id="IPR027486">
    <property type="entry name" value="Ribosomal_uS10_dom"/>
</dbReference>
<dbReference type="FunFam" id="3.30.70.600:FF:000006">
    <property type="entry name" value="39S ribosomal protein L48, mitochondrial"/>
    <property type="match status" value="1"/>
</dbReference>
<name>A0A7M4FIU5_CROPO</name>
<gene>
    <name evidence="10" type="primary">MRPL48</name>
</gene>
<evidence type="ECO:0000313" key="11">
    <source>
        <dbReference type="Proteomes" id="UP000594220"/>
    </source>
</evidence>
<evidence type="ECO:0000256" key="7">
    <source>
        <dbReference type="ARBA" id="ARBA00071667"/>
    </source>
</evidence>
<protein>
    <recommendedName>
        <fullName evidence="7">Large ribosomal subunit protein mL48</fullName>
    </recommendedName>
    <alternativeName>
        <fullName evidence="8">39S ribosomal protein L48, mitochondrial</fullName>
    </alternativeName>
</protein>
<evidence type="ECO:0000256" key="1">
    <source>
        <dbReference type="ARBA" id="ARBA00004173"/>
    </source>
</evidence>
<evidence type="ECO:0000256" key="3">
    <source>
        <dbReference type="ARBA" id="ARBA00022980"/>
    </source>
</evidence>
<dbReference type="AlphaFoldDB" id="A0A7M4FIU5"/>
<dbReference type="SMART" id="SM01403">
    <property type="entry name" value="Ribosomal_S10"/>
    <property type="match status" value="1"/>
</dbReference>
<dbReference type="PANTHER" id="PTHR13473">
    <property type="entry name" value="MITOCHONDRIAL RIBOSOMAL PROTEIN L48"/>
    <property type="match status" value="1"/>
</dbReference>
<dbReference type="InterPro" id="IPR027487">
    <property type="entry name" value="Ribosomal_mL48"/>
</dbReference>
<evidence type="ECO:0000259" key="9">
    <source>
        <dbReference type="SMART" id="SM01403"/>
    </source>
</evidence>
<dbReference type="PANTHER" id="PTHR13473:SF0">
    <property type="entry name" value="LARGE RIBOSOMAL SUBUNIT PROTEIN ML48"/>
    <property type="match status" value="1"/>
</dbReference>
<dbReference type="OMA" id="EMRFMER"/>
<evidence type="ECO:0000256" key="5">
    <source>
        <dbReference type="ARBA" id="ARBA00023274"/>
    </source>
</evidence>
<dbReference type="Ensembl" id="ENSCPRT00005029531.1">
    <property type="protein sequence ID" value="ENSCPRP00005025307.1"/>
    <property type="gene ID" value="ENSCPRG00005017547.1"/>
</dbReference>
<dbReference type="GeneTree" id="ENSGT00390000012955"/>
<comment type="similarity">
    <text evidence="6">Belongs to the mitochondrion-specific ribosomal protein mL48 family.</text>
</comment>
<dbReference type="InterPro" id="IPR036838">
    <property type="entry name" value="Ribosomal_uS10_dom_sf"/>
</dbReference>
<accession>A0A7M4FIU5</accession>
<dbReference type="GO" id="GO:0005762">
    <property type="term" value="C:mitochondrial large ribosomal subunit"/>
    <property type="evidence" value="ECO:0007669"/>
    <property type="project" value="Ensembl"/>
</dbReference>
<keyword evidence="11" id="KW-1185">Reference proteome</keyword>
<feature type="domain" description="Small ribosomal subunit protein uS10" evidence="9">
    <location>
        <begin position="150"/>
        <end position="245"/>
    </location>
</feature>
<dbReference type="SUPFAM" id="SSF54999">
    <property type="entry name" value="Ribosomal protein S10"/>
    <property type="match status" value="1"/>
</dbReference>